<dbReference type="InterPro" id="IPR007612">
    <property type="entry name" value="LOR"/>
</dbReference>
<evidence type="ECO:0000313" key="2">
    <source>
        <dbReference type="EMBL" id="WNC67811.1"/>
    </source>
</evidence>
<sequence>MAKFQLKQRFLSLSEKFEIKNEQEEIVYFVDGKFFSIGKTFHLKDSNATELAEIKQKVLSLRPTFYINFKNGQKAKVVKTFLPLFKSRFVITFGQREIIATGNFLSHEYQFTEAEVQVAEVSKKWFSFSDTYGLNVDADELNELALCILIVIDAVHHGSDNNSS</sequence>
<reference evidence="3" key="1">
    <citation type="submission" date="2023-09" db="EMBL/GenBank/DDBJ databases">
        <authorList>
            <person name="Li S."/>
            <person name="Li X."/>
            <person name="Zhang C."/>
            <person name="Zhao Z."/>
        </authorList>
    </citation>
    <scope>NUCLEOTIDE SEQUENCE [LARGE SCALE GENOMIC DNA]</scope>
    <source>
        <strain evidence="3">SQ345</strain>
    </source>
</reference>
<organism evidence="2 3">
    <name type="scientific">Thalassotalea nanhaiensis</name>
    <dbReference type="NCBI Taxonomy" id="3065648"/>
    <lineage>
        <taxon>Bacteria</taxon>
        <taxon>Pseudomonadati</taxon>
        <taxon>Pseudomonadota</taxon>
        <taxon>Gammaproteobacteria</taxon>
        <taxon>Alteromonadales</taxon>
        <taxon>Colwelliaceae</taxon>
        <taxon>Thalassotalea</taxon>
    </lineage>
</organism>
<evidence type="ECO:0000313" key="3">
    <source>
        <dbReference type="Proteomes" id="UP001248581"/>
    </source>
</evidence>
<dbReference type="InterPro" id="IPR025659">
    <property type="entry name" value="Tubby-like_C"/>
</dbReference>
<accession>A0ABY9TGH5</accession>
<evidence type="ECO:0000256" key="1">
    <source>
        <dbReference type="ARBA" id="ARBA00005437"/>
    </source>
</evidence>
<protein>
    <submittedName>
        <fullName evidence="2">LURP-one-related family protein</fullName>
    </submittedName>
</protein>
<dbReference type="SUPFAM" id="SSF54518">
    <property type="entry name" value="Tubby C-terminal domain-like"/>
    <property type="match status" value="1"/>
</dbReference>
<keyword evidence="3" id="KW-1185">Reference proteome</keyword>
<dbReference type="EMBL" id="CP134146">
    <property type="protein sequence ID" value="WNC67811.1"/>
    <property type="molecule type" value="Genomic_DNA"/>
</dbReference>
<dbReference type="Pfam" id="PF04525">
    <property type="entry name" value="LOR"/>
    <property type="match status" value="1"/>
</dbReference>
<proteinExistence type="inferred from homology"/>
<dbReference type="RefSeq" id="WP_348386970.1">
    <property type="nucleotide sequence ID" value="NZ_CP134146.1"/>
</dbReference>
<dbReference type="Proteomes" id="UP001248581">
    <property type="component" value="Chromosome"/>
</dbReference>
<comment type="similarity">
    <text evidence="1">Belongs to the LOR family.</text>
</comment>
<name>A0ABY9TGH5_9GAMM</name>
<dbReference type="Gene3D" id="2.40.160.200">
    <property type="entry name" value="LURP1-related"/>
    <property type="match status" value="1"/>
</dbReference>
<gene>
    <name evidence="2" type="ORF">RI845_14940</name>
</gene>
<dbReference type="InterPro" id="IPR038595">
    <property type="entry name" value="LOR_sf"/>
</dbReference>